<keyword evidence="2" id="KW-0472">Membrane</keyword>
<name>A0A2C9LY56_BIOGL</name>
<dbReference type="Pfam" id="PF00535">
    <property type="entry name" value="Glycos_transf_2"/>
    <property type="match status" value="1"/>
</dbReference>
<reference evidence="4" key="1">
    <citation type="submission" date="2020-05" db="UniProtKB">
        <authorList>
            <consortium name="EnsemblMetazoa"/>
        </authorList>
    </citation>
    <scope>IDENTIFICATION</scope>
    <source>
        <strain evidence="4">BB02</strain>
    </source>
</reference>
<protein>
    <recommendedName>
        <fullName evidence="3">Glycosyltransferase 2-like domain-containing protein</fullName>
    </recommendedName>
</protein>
<gene>
    <name evidence="4" type="primary">106073295</name>
</gene>
<keyword evidence="1" id="KW-1015">Disulfide bond</keyword>
<evidence type="ECO:0000313" key="4">
    <source>
        <dbReference type="EnsemblMetazoa" id="BGLB036223-PA"/>
    </source>
</evidence>
<dbReference type="InterPro" id="IPR001173">
    <property type="entry name" value="Glyco_trans_2-like"/>
</dbReference>
<dbReference type="PANTHER" id="PTHR11675">
    <property type="entry name" value="N-ACETYLGALACTOSAMINYLTRANSFERASE"/>
    <property type="match status" value="1"/>
</dbReference>
<dbReference type="GO" id="GO:0004653">
    <property type="term" value="F:polypeptide N-acetylgalactosaminyltransferase activity"/>
    <property type="evidence" value="ECO:0007669"/>
    <property type="project" value="TreeGrafter"/>
</dbReference>
<proteinExistence type="predicted"/>
<evidence type="ECO:0000313" key="5">
    <source>
        <dbReference type="Proteomes" id="UP000076420"/>
    </source>
</evidence>
<dbReference type="GO" id="GO:0005794">
    <property type="term" value="C:Golgi apparatus"/>
    <property type="evidence" value="ECO:0007669"/>
    <property type="project" value="TreeGrafter"/>
</dbReference>
<keyword evidence="2" id="KW-1133">Transmembrane helix</keyword>
<dbReference type="PANTHER" id="PTHR11675:SF131">
    <property type="entry name" value="POLYPEPTIDE N-ACETYLGALACTOSAMINYLTRANSFERASE 9-RELATED"/>
    <property type="match status" value="1"/>
</dbReference>
<dbReference type="VEuPathDB" id="VectorBase:BGLAX_052729"/>
<feature type="domain" description="Glycosyltransferase 2-like" evidence="3">
    <location>
        <begin position="151"/>
        <end position="191"/>
    </location>
</feature>
<evidence type="ECO:0000256" key="1">
    <source>
        <dbReference type="ARBA" id="ARBA00023157"/>
    </source>
</evidence>
<dbReference type="VEuPathDB" id="VectorBase:BGLB036223"/>
<dbReference type="AlphaFoldDB" id="A0A2C9LY56"/>
<dbReference type="EnsemblMetazoa" id="BGLB036223-RA">
    <property type="protein sequence ID" value="BGLB036223-PA"/>
    <property type="gene ID" value="BGLB036223"/>
</dbReference>
<dbReference type="Proteomes" id="UP000076420">
    <property type="component" value="Unassembled WGS sequence"/>
</dbReference>
<keyword evidence="2" id="KW-0812">Transmembrane</keyword>
<dbReference type="SUPFAM" id="SSF53448">
    <property type="entry name" value="Nucleotide-diphospho-sugar transferases"/>
    <property type="match status" value="1"/>
</dbReference>
<feature type="transmembrane region" description="Helical" evidence="2">
    <location>
        <begin position="12"/>
        <end position="30"/>
    </location>
</feature>
<accession>A0A2C9LY56</accession>
<dbReference type="InterPro" id="IPR029044">
    <property type="entry name" value="Nucleotide-diphossugar_trans"/>
</dbReference>
<dbReference type="KEGG" id="bgt:106073295"/>
<dbReference type="STRING" id="6526.A0A2C9LY56"/>
<dbReference type="GO" id="GO:0006493">
    <property type="term" value="P:protein O-linked glycosylation"/>
    <property type="evidence" value="ECO:0007669"/>
    <property type="project" value="TreeGrafter"/>
</dbReference>
<organism evidence="4 5">
    <name type="scientific">Biomphalaria glabrata</name>
    <name type="common">Bloodfluke planorb</name>
    <name type="synonym">Freshwater snail</name>
    <dbReference type="NCBI Taxonomy" id="6526"/>
    <lineage>
        <taxon>Eukaryota</taxon>
        <taxon>Metazoa</taxon>
        <taxon>Spiralia</taxon>
        <taxon>Lophotrochozoa</taxon>
        <taxon>Mollusca</taxon>
        <taxon>Gastropoda</taxon>
        <taxon>Heterobranchia</taxon>
        <taxon>Euthyneura</taxon>
        <taxon>Panpulmonata</taxon>
        <taxon>Hygrophila</taxon>
        <taxon>Lymnaeoidea</taxon>
        <taxon>Planorbidae</taxon>
        <taxon>Biomphalaria</taxon>
    </lineage>
</organism>
<sequence>MYQYLIRPKRYIYIRFIVCVVSLSSVKLLLDAFTLHASLQSLSQPVKHLIYRRSLPVVDVTDLMRRKVYLNVTYPAFVAYADEDGPGQMGKSHFLNSSLMTESEKEEVRRGYDRHQFDEFLSSKIALHRTLPDPRSNFCHVQVFPELPPVSIVITFYNEAWSTLLRSIHSILDRTPSRLLKEIILLDDCSTY</sequence>
<evidence type="ECO:0000256" key="2">
    <source>
        <dbReference type="SAM" id="Phobius"/>
    </source>
</evidence>
<evidence type="ECO:0000259" key="3">
    <source>
        <dbReference type="Pfam" id="PF00535"/>
    </source>
</evidence>
<dbReference type="Gene3D" id="3.90.550.10">
    <property type="entry name" value="Spore Coat Polysaccharide Biosynthesis Protein SpsA, Chain A"/>
    <property type="match status" value="1"/>
</dbReference>